<dbReference type="AlphaFoldDB" id="A0AAN4Q5I9"/>
<dbReference type="RefSeq" id="WP_017684805.1">
    <property type="nucleotide sequence ID" value="NZ_BGKA01000112.1"/>
</dbReference>
<evidence type="ECO:0000313" key="1">
    <source>
        <dbReference type="EMBL" id="GBH17516.1"/>
    </source>
</evidence>
<sequence>MTDGFVVHHAASNQSRAMVMRFPRQIQHLGLAALLLSKIRQDPDDLSTVLTLQRFLLRQIITAEHRVKRLKRARVRMVALKRKGPTKARASSLKALASKAASRIQDLHQLIFLWKCFGDGIACVYQSSYSLKHLYFDGEYEVKSGPGFMLGKTGFINEYRFLRRALAMNVPAILSDLTNVIRHGDVCLMGAADPLPWEIKSSTNTNVRVKKQQEQIRVLQEFFANDYAPNFRGLANAKRVEVSVPLVSYEDQINECLTKAQQHGTAVVAPELGLTYLCGWNVAGRAEAFLDLHGQYQTPTTLTVSLTPEPNWQHHKSFTVTLSPANTVLFMQERFTCLVLIDLAVVRQLLDERALEPVILMDGISAIQIAPRVNKERGNSEGKGIADDWENRVGVFRLSEQHFLRVATQFESLQWFADNLAQQIEAMRSERPKEAMMAGDPSLSEIPEDWLFARDRYAEPSGD</sequence>
<organism evidence="1 2">
    <name type="scientific">Pseudomonas syringae pv. actinidiae</name>
    <dbReference type="NCBI Taxonomy" id="103796"/>
    <lineage>
        <taxon>Bacteria</taxon>
        <taxon>Pseudomonadati</taxon>
        <taxon>Pseudomonadota</taxon>
        <taxon>Gammaproteobacteria</taxon>
        <taxon>Pseudomonadales</taxon>
        <taxon>Pseudomonadaceae</taxon>
        <taxon>Pseudomonas</taxon>
        <taxon>Pseudomonas syringae</taxon>
    </lineage>
</organism>
<evidence type="ECO:0000313" key="2">
    <source>
        <dbReference type="Proteomes" id="UP000248291"/>
    </source>
</evidence>
<proteinExistence type="predicted"/>
<accession>A0AAN4Q5I9</accession>
<reference evidence="1 2" key="1">
    <citation type="submission" date="2018-04" db="EMBL/GenBank/DDBJ databases">
        <title>Draft genome sequence of Pseudomonas syringae pv. actinidiae biovar 3 strains isolated from kiwifruit in Kagawa prefecture.</title>
        <authorList>
            <person name="Tabuchi M."/>
            <person name="Saito M."/>
            <person name="Fujiwara S."/>
            <person name="Sasa N."/>
            <person name="Akimitsu K."/>
            <person name="Gomi K."/>
            <person name="Konishi-Sugita S."/>
            <person name="Hamano K."/>
            <person name="Kataoka I."/>
        </authorList>
    </citation>
    <scope>NUCLEOTIDE SEQUENCE [LARGE SCALE GENOMIC DNA]</scope>
    <source>
        <strain evidence="1 2">MAFF212211</strain>
    </source>
</reference>
<comment type="caution">
    <text evidence="1">The sequence shown here is derived from an EMBL/GenBank/DDBJ whole genome shotgun (WGS) entry which is preliminary data.</text>
</comment>
<gene>
    <name evidence="1" type="ORF">KPSA3_03485</name>
</gene>
<protein>
    <submittedName>
        <fullName evidence="1">CRISPR/Cas system-associated protein Cas5</fullName>
    </submittedName>
</protein>
<name>A0AAN4Q5I9_PSESF</name>
<dbReference type="EMBL" id="BGKA01000112">
    <property type="protein sequence ID" value="GBH17516.1"/>
    <property type="molecule type" value="Genomic_DNA"/>
</dbReference>
<dbReference type="Proteomes" id="UP000248291">
    <property type="component" value="Unassembled WGS sequence"/>
</dbReference>